<dbReference type="AlphaFoldDB" id="A0A645E2V4"/>
<gene>
    <name evidence="1" type="ORF">SDC9_142051</name>
</gene>
<dbReference type="EMBL" id="VSSQ01041467">
    <property type="protein sequence ID" value="MPM94902.1"/>
    <property type="molecule type" value="Genomic_DNA"/>
</dbReference>
<sequence>MADRVRNPINLIRSAVAELRISEIRHHIKPEGVQADIESVRMPVPAVASVIHREDCFGIGERRFFA</sequence>
<accession>A0A645E2V4</accession>
<reference evidence="1" key="1">
    <citation type="submission" date="2019-08" db="EMBL/GenBank/DDBJ databases">
        <authorList>
            <person name="Kucharzyk K."/>
            <person name="Murdoch R.W."/>
            <person name="Higgins S."/>
            <person name="Loffler F."/>
        </authorList>
    </citation>
    <scope>NUCLEOTIDE SEQUENCE</scope>
</reference>
<protein>
    <submittedName>
        <fullName evidence="1">Uncharacterized protein</fullName>
    </submittedName>
</protein>
<proteinExistence type="predicted"/>
<name>A0A645E2V4_9ZZZZ</name>
<evidence type="ECO:0000313" key="1">
    <source>
        <dbReference type="EMBL" id="MPM94902.1"/>
    </source>
</evidence>
<organism evidence="1">
    <name type="scientific">bioreactor metagenome</name>
    <dbReference type="NCBI Taxonomy" id="1076179"/>
    <lineage>
        <taxon>unclassified sequences</taxon>
        <taxon>metagenomes</taxon>
        <taxon>ecological metagenomes</taxon>
    </lineage>
</organism>
<comment type="caution">
    <text evidence="1">The sequence shown here is derived from an EMBL/GenBank/DDBJ whole genome shotgun (WGS) entry which is preliminary data.</text>
</comment>